<dbReference type="NCBIfam" id="TIGR00526">
    <property type="entry name" value="folB_dom"/>
    <property type="match status" value="1"/>
</dbReference>
<dbReference type="GO" id="GO:0005737">
    <property type="term" value="C:cytoplasm"/>
    <property type="evidence" value="ECO:0007669"/>
    <property type="project" value="TreeGrafter"/>
</dbReference>
<keyword evidence="6" id="KW-0456">Lyase</keyword>
<dbReference type="PANTHER" id="PTHR42844">
    <property type="entry name" value="DIHYDRONEOPTERIN ALDOLASE 1-RELATED"/>
    <property type="match status" value="1"/>
</dbReference>
<keyword evidence="10" id="KW-1185">Reference proteome</keyword>
<dbReference type="EC" id="4.1.2.25" evidence="4"/>
<sequence length="137" mass="14604">MAPITDRGGAHAELRITVRDLPVMADIGINPHEIGYRQPLIVSVTLGMDRVARDTIDATIDYRQVARAAEALGEQRIALIETFADRLAHACLALSGHAHWCEVTIDKPHALPAGIASITARYETADAAAGRTSAPGT</sequence>
<dbReference type="Gene3D" id="3.30.1130.10">
    <property type="match status" value="1"/>
</dbReference>
<proteinExistence type="inferred from homology"/>
<evidence type="ECO:0000256" key="1">
    <source>
        <dbReference type="ARBA" id="ARBA00001353"/>
    </source>
</evidence>
<evidence type="ECO:0000256" key="4">
    <source>
        <dbReference type="ARBA" id="ARBA00013043"/>
    </source>
</evidence>
<evidence type="ECO:0000313" key="10">
    <source>
        <dbReference type="Proteomes" id="UP000229081"/>
    </source>
</evidence>
<dbReference type="InterPro" id="IPR006156">
    <property type="entry name" value="Dihydroneopterin_aldolase"/>
</dbReference>
<comment type="similarity">
    <text evidence="3">Belongs to the DHNA family.</text>
</comment>
<evidence type="ECO:0000259" key="8">
    <source>
        <dbReference type="SMART" id="SM00905"/>
    </source>
</evidence>
<gene>
    <name evidence="9" type="ORF">CVN68_17280</name>
</gene>
<organism evidence="9 10">
    <name type="scientific">Sphingomonas psychrotolerans</name>
    <dbReference type="NCBI Taxonomy" id="1327635"/>
    <lineage>
        <taxon>Bacteria</taxon>
        <taxon>Pseudomonadati</taxon>
        <taxon>Pseudomonadota</taxon>
        <taxon>Alphaproteobacteria</taxon>
        <taxon>Sphingomonadales</taxon>
        <taxon>Sphingomonadaceae</taxon>
        <taxon>Sphingomonas</taxon>
    </lineage>
</organism>
<dbReference type="KEGG" id="sphc:CVN68_17280"/>
<dbReference type="RefSeq" id="WP_100283299.1">
    <property type="nucleotide sequence ID" value="NZ_CP024923.1"/>
</dbReference>
<evidence type="ECO:0000256" key="3">
    <source>
        <dbReference type="ARBA" id="ARBA00005708"/>
    </source>
</evidence>
<comment type="catalytic activity">
    <reaction evidence="1">
        <text>7,8-dihydroneopterin = 6-hydroxymethyl-7,8-dihydropterin + glycolaldehyde</text>
        <dbReference type="Rhea" id="RHEA:10540"/>
        <dbReference type="ChEBI" id="CHEBI:17001"/>
        <dbReference type="ChEBI" id="CHEBI:17071"/>
        <dbReference type="ChEBI" id="CHEBI:44841"/>
        <dbReference type="EC" id="4.1.2.25"/>
    </reaction>
</comment>
<accession>A0A2K8MHZ2</accession>
<dbReference type="GO" id="GO:0046656">
    <property type="term" value="P:folic acid biosynthetic process"/>
    <property type="evidence" value="ECO:0007669"/>
    <property type="project" value="UniProtKB-KW"/>
</dbReference>
<dbReference type="OrthoDB" id="7580479at2"/>
<evidence type="ECO:0000256" key="7">
    <source>
        <dbReference type="ARBA" id="ARBA00032903"/>
    </source>
</evidence>
<dbReference type="GO" id="GO:0004150">
    <property type="term" value="F:dihydroneopterin aldolase activity"/>
    <property type="evidence" value="ECO:0007669"/>
    <property type="project" value="UniProtKB-EC"/>
</dbReference>
<dbReference type="SUPFAM" id="SSF55620">
    <property type="entry name" value="Tetrahydrobiopterin biosynthesis enzymes-like"/>
    <property type="match status" value="1"/>
</dbReference>
<name>A0A2K8MHZ2_9SPHN</name>
<dbReference type="EMBL" id="CP024923">
    <property type="protein sequence ID" value="ATY33500.1"/>
    <property type="molecule type" value="Genomic_DNA"/>
</dbReference>
<evidence type="ECO:0000313" key="9">
    <source>
        <dbReference type="EMBL" id="ATY33500.1"/>
    </source>
</evidence>
<evidence type="ECO:0000256" key="2">
    <source>
        <dbReference type="ARBA" id="ARBA00005013"/>
    </source>
</evidence>
<keyword evidence="5" id="KW-0289">Folate biosynthesis</keyword>
<dbReference type="Proteomes" id="UP000229081">
    <property type="component" value="Chromosome"/>
</dbReference>
<dbReference type="SMART" id="SM00905">
    <property type="entry name" value="FolB"/>
    <property type="match status" value="1"/>
</dbReference>
<dbReference type="InterPro" id="IPR043133">
    <property type="entry name" value="GTP-CH-I_C/QueF"/>
</dbReference>
<comment type="pathway">
    <text evidence="2">Cofactor biosynthesis; tetrahydrofolate biosynthesis; 2-amino-4-hydroxy-6-hydroxymethyl-7,8-dihydropteridine diphosphate from 7,8-dihydroneopterin triphosphate: step 3/4.</text>
</comment>
<dbReference type="InterPro" id="IPR006157">
    <property type="entry name" value="FolB_dom"/>
</dbReference>
<evidence type="ECO:0000256" key="5">
    <source>
        <dbReference type="ARBA" id="ARBA00022909"/>
    </source>
</evidence>
<reference evidence="9 10" key="1">
    <citation type="submission" date="2017-11" db="EMBL/GenBank/DDBJ databases">
        <title>Complete genome sequence of Sphingomonas sp. Strain Cra20, a psychrotolerant potential plant growth promoting rhizobacteria.</title>
        <authorList>
            <person name="Luo Y."/>
        </authorList>
    </citation>
    <scope>NUCLEOTIDE SEQUENCE [LARGE SCALE GENOMIC DNA]</scope>
    <source>
        <strain evidence="9 10">Cra20</strain>
    </source>
</reference>
<feature type="domain" description="Dihydroneopterin aldolase/epimerase" evidence="8">
    <location>
        <begin position="16"/>
        <end position="122"/>
    </location>
</feature>
<dbReference type="Pfam" id="PF02152">
    <property type="entry name" value="FolB"/>
    <property type="match status" value="1"/>
</dbReference>
<dbReference type="AlphaFoldDB" id="A0A2K8MHZ2"/>
<dbReference type="PANTHER" id="PTHR42844:SF1">
    <property type="entry name" value="DIHYDRONEOPTERIN ALDOLASE 1-RELATED"/>
    <property type="match status" value="1"/>
</dbReference>
<evidence type="ECO:0000256" key="6">
    <source>
        <dbReference type="ARBA" id="ARBA00023239"/>
    </source>
</evidence>
<protein>
    <recommendedName>
        <fullName evidence="4">dihydroneopterin aldolase</fullName>
        <ecNumber evidence="4">4.1.2.25</ecNumber>
    </recommendedName>
    <alternativeName>
        <fullName evidence="7">7,8-dihydroneopterin aldolase</fullName>
    </alternativeName>
</protein>